<sequence>MKLVRTGIVIFAFFVAGCAVLASNPYYEPSASVPVVGSTGRGGPVYLRFGGQNMIMTTGKPVDVGVKSGGYIGGYVPMAMGPILPVFPLFLTPPDQPDPMILLQLYIRPHVDGLVLNPKAITVKNSKGVTFSPVRVLGPLKPHSIPLNVVDVTYDKEEALRPGGDIQINKGKAACFLLQYDMASSPDWNISMQVDGIKVGSRAYPPDEFRFRRGSAVYLIWGGREELCADVD</sequence>
<organism evidence="1 2">
    <name type="scientific">Geomonas diazotrophica</name>
    <dbReference type="NCBI Taxonomy" id="2843197"/>
    <lineage>
        <taxon>Bacteria</taxon>
        <taxon>Pseudomonadati</taxon>
        <taxon>Thermodesulfobacteriota</taxon>
        <taxon>Desulfuromonadia</taxon>
        <taxon>Geobacterales</taxon>
        <taxon>Geobacteraceae</taxon>
        <taxon>Geomonas</taxon>
    </lineage>
</organism>
<gene>
    <name evidence="1" type="ORF">KP005_01330</name>
</gene>
<evidence type="ECO:0000313" key="2">
    <source>
        <dbReference type="Proteomes" id="UP000683493"/>
    </source>
</evidence>
<evidence type="ECO:0000313" key="1">
    <source>
        <dbReference type="EMBL" id="QWV97967.1"/>
    </source>
</evidence>
<dbReference type="PROSITE" id="PS51257">
    <property type="entry name" value="PROKAR_LIPOPROTEIN"/>
    <property type="match status" value="1"/>
</dbReference>
<accession>A0ABX8JKH0</accession>
<keyword evidence="2" id="KW-1185">Reference proteome</keyword>
<dbReference type="Proteomes" id="UP000683493">
    <property type="component" value="Chromosome"/>
</dbReference>
<reference evidence="1 2" key="1">
    <citation type="submission" date="2021-06" db="EMBL/GenBank/DDBJ databases">
        <title>Gemonas diversity in paddy soil.</title>
        <authorList>
            <person name="Liu G."/>
        </authorList>
    </citation>
    <scope>NUCLEOTIDE SEQUENCE [LARGE SCALE GENOMIC DNA]</scope>
    <source>
        <strain evidence="1 2">RG29</strain>
    </source>
</reference>
<dbReference type="EMBL" id="CP076724">
    <property type="protein sequence ID" value="QWV97967.1"/>
    <property type="molecule type" value="Genomic_DNA"/>
</dbReference>
<name>A0ABX8JKH0_9BACT</name>
<protein>
    <recommendedName>
        <fullName evidence="3">Lipoprotein</fullName>
    </recommendedName>
</protein>
<proteinExistence type="predicted"/>
<evidence type="ECO:0008006" key="3">
    <source>
        <dbReference type="Google" id="ProtNLM"/>
    </source>
</evidence>